<proteinExistence type="predicted"/>
<dbReference type="EMBL" id="JANBUO010000075">
    <property type="protein sequence ID" value="KAJ2807940.1"/>
    <property type="molecule type" value="Genomic_DNA"/>
</dbReference>
<evidence type="ECO:0000313" key="2">
    <source>
        <dbReference type="EMBL" id="KAJ2807940.1"/>
    </source>
</evidence>
<protein>
    <submittedName>
        <fullName evidence="2">Uncharacterized protein</fullName>
    </submittedName>
</protein>
<keyword evidence="3" id="KW-1185">Reference proteome</keyword>
<reference evidence="2" key="1">
    <citation type="submission" date="2022-07" db="EMBL/GenBank/DDBJ databases">
        <title>Phylogenomic reconstructions and comparative analyses of Kickxellomycotina fungi.</title>
        <authorList>
            <person name="Reynolds N.K."/>
            <person name="Stajich J.E."/>
            <person name="Barry K."/>
            <person name="Grigoriev I.V."/>
            <person name="Crous P."/>
            <person name="Smith M.E."/>
        </authorList>
    </citation>
    <scope>NUCLEOTIDE SEQUENCE</scope>
    <source>
        <strain evidence="2">NRRL 1565</strain>
    </source>
</reference>
<evidence type="ECO:0000256" key="1">
    <source>
        <dbReference type="SAM" id="MobiDB-lite"/>
    </source>
</evidence>
<dbReference type="AlphaFoldDB" id="A0A9W8LUV5"/>
<feature type="compositionally biased region" description="Acidic residues" evidence="1">
    <location>
        <begin position="303"/>
        <end position="312"/>
    </location>
</feature>
<sequence length="328" mass="37479">MSRKRSEDWSKEEKKVVARALKRGRKSITNVTRELGGTKSLRQVAQFLERREFWSNLLGKLPPPDNEVRSIHEAKEVLPETLDAESIKAQKKIDAKVSELNARDDEFRAKVEENKSEIRASHYRYYELIKFEYLDTLLQIIHGKEDCYVAAETVAFLGRTLEEYTRNVMRELITVASQIQNNTFPEESARSNVVNERTVHTALTTCGYLSRKPAHKLAEELIARHVSPWVFHQLNLEKDTASDNSDTEDNHDTSSQKSNSEPGSEPEHSKAGSDYDPNDFVVDDERTFHWNGYSSESSNSTGGDEEEEEEVGECSTNEHRGEESNDHS</sequence>
<evidence type="ECO:0000313" key="3">
    <source>
        <dbReference type="Proteomes" id="UP001140094"/>
    </source>
</evidence>
<dbReference type="OrthoDB" id="2240312at2759"/>
<accession>A0A9W8LUV5</accession>
<feature type="compositionally biased region" description="Basic and acidic residues" evidence="1">
    <location>
        <begin position="316"/>
        <end position="328"/>
    </location>
</feature>
<gene>
    <name evidence="2" type="ORF">H4R20_001073</name>
</gene>
<organism evidence="2 3">
    <name type="scientific">Coemansia guatemalensis</name>
    <dbReference type="NCBI Taxonomy" id="2761395"/>
    <lineage>
        <taxon>Eukaryota</taxon>
        <taxon>Fungi</taxon>
        <taxon>Fungi incertae sedis</taxon>
        <taxon>Zoopagomycota</taxon>
        <taxon>Kickxellomycotina</taxon>
        <taxon>Kickxellomycetes</taxon>
        <taxon>Kickxellales</taxon>
        <taxon>Kickxellaceae</taxon>
        <taxon>Coemansia</taxon>
    </lineage>
</organism>
<comment type="caution">
    <text evidence="2">The sequence shown here is derived from an EMBL/GenBank/DDBJ whole genome shotgun (WGS) entry which is preliminary data.</text>
</comment>
<name>A0A9W8LUV5_9FUNG</name>
<feature type="region of interest" description="Disordered" evidence="1">
    <location>
        <begin position="240"/>
        <end position="328"/>
    </location>
</feature>
<dbReference type="Proteomes" id="UP001140094">
    <property type="component" value="Unassembled WGS sequence"/>
</dbReference>